<evidence type="ECO:0000313" key="2">
    <source>
        <dbReference type="EMBL" id="AKK09116.1"/>
    </source>
</evidence>
<evidence type="ECO:0000313" key="3">
    <source>
        <dbReference type="Proteomes" id="UP000035540"/>
    </source>
</evidence>
<dbReference type="CDD" id="cd00757">
    <property type="entry name" value="ThiF_MoeB_HesA_family"/>
    <property type="match status" value="1"/>
</dbReference>
<dbReference type="Pfam" id="PF00899">
    <property type="entry name" value="ThiF"/>
    <property type="match status" value="1"/>
</dbReference>
<dbReference type="NCBIfam" id="NF004111">
    <property type="entry name" value="PRK05600.1"/>
    <property type="match status" value="1"/>
</dbReference>
<dbReference type="InterPro" id="IPR001763">
    <property type="entry name" value="Rhodanese-like_dom"/>
</dbReference>
<protein>
    <submittedName>
        <fullName evidence="2">Thiamine biosynthesis protein ThiF</fullName>
    </submittedName>
</protein>
<gene>
    <name evidence="2" type="ORF">CTEST_08430</name>
</gene>
<dbReference type="OrthoDB" id="9804286at2"/>
<dbReference type="AlphaFoldDB" id="A0A0G3H6Y3"/>
<evidence type="ECO:0000259" key="1">
    <source>
        <dbReference type="PROSITE" id="PS50206"/>
    </source>
</evidence>
<sequence length="349" mass="36644">MALPPSEAERTARHLQLPGFTAGHQARLHEAHVLVVGAGGLGCPALQSLAAAGVGRITIIDNDLVALSNIHRQILFGASDISQPKVAVAAERLRQLQPGVQVTARQEKLTVGNACELIAGVDLVVDGSDTFATKYLVADAAEITGTPLVWGTVLRFRGDVCLFDRFVGLRDLFPEQPHGTDLPDCASAGVLGATTAVVGALMATEAITYLSGIGTAQAGRLLSYDALAGTTRAFQVSADPTRPRVRTLSTSYDGGVQALLDEVRAGSALLLDIREPIEWALHDPLAPLHPLRLPQSSVTGPEQLTTLLGDAPRVIVYCASGARSARFCERYADVGYDFVDLPGGIAAVS</sequence>
<keyword evidence="3" id="KW-1185">Reference proteome</keyword>
<dbReference type="PROSITE" id="PS50206">
    <property type="entry name" value="RHODANESE_3"/>
    <property type="match status" value="1"/>
</dbReference>
<dbReference type="PATRIC" id="fig|136857.5.peg.1675"/>
<dbReference type="GO" id="GO:0008146">
    <property type="term" value="F:sulfotransferase activity"/>
    <property type="evidence" value="ECO:0007669"/>
    <property type="project" value="TreeGrafter"/>
</dbReference>
<dbReference type="InterPro" id="IPR000594">
    <property type="entry name" value="ThiF_NAD_FAD-bd"/>
</dbReference>
<dbReference type="GO" id="GO:0008641">
    <property type="term" value="F:ubiquitin-like modifier activating enzyme activity"/>
    <property type="evidence" value="ECO:0007669"/>
    <property type="project" value="InterPro"/>
</dbReference>
<dbReference type="RefSeq" id="WP_047253351.1">
    <property type="nucleotide sequence ID" value="NZ_CP011545.1"/>
</dbReference>
<dbReference type="STRING" id="136857.CTEST_08430"/>
<feature type="domain" description="Rhodanese" evidence="1">
    <location>
        <begin position="264"/>
        <end position="349"/>
    </location>
</feature>
<dbReference type="GO" id="GO:0005829">
    <property type="term" value="C:cytosol"/>
    <property type="evidence" value="ECO:0007669"/>
    <property type="project" value="TreeGrafter"/>
</dbReference>
<dbReference type="Proteomes" id="UP000035540">
    <property type="component" value="Chromosome"/>
</dbReference>
<reference evidence="2 3" key="1">
    <citation type="journal article" date="2015" name="Genome Announc.">
        <title>Complete Genome Sequence of the Type Strain Corynebacterium testudinoris DSM 44614, Recovered from Necrotic Lesions in the Mouth of a Tortoise.</title>
        <authorList>
            <person name="Ruckert C."/>
            <person name="Kriete M."/>
            <person name="Jaenicke S."/>
            <person name="Winkler A."/>
            <person name="Tauch A."/>
        </authorList>
    </citation>
    <scope>NUCLEOTIDE SEQUENCE [LARGE SCALE GENOMIC DNA]</scope>
    <source>
        <strain evidence="2 3">DSM 44614</strain>
    </source>
</reference>
<dbReference type="PANTHER" id="PTHR10953:SF102">
    <property type="entry name" value="ADENYLYLTRANSFERASE AND SULFURTRANSFERASE MOCS3"/>
    <property type="match status" value="1"/>
</dbReference>
<reference evidence="3" key="2">
    <citation type="submission" date="2015-05" db="EMBL/GenBank/DDBJ databases">
        <title>Complete genome sequence of Corynebacterium testudinoris DSM 44614, recovered from necrotic lesions in the mouth of a tortoise.</title>
        <authorList>
            <person name="Ruckert C."/>
            <person name="Albersmeier A."/>
            <person name="Winkler A."/>
            <person name="Tauch A."/>
        </authorList>
    </citation>
    <scope>NUCLEOTIDE SEQUENCE [LARGE SCALE GENOMIC DNA]</scope>
    <source>
        <strain evidence="3">DSM 44614</strain>
    </source>
</reference>
<dbReference type="SUPFAM" id="SSF69572">
    <property type="entry name" value="Activating enzymes of the ubiquitin-like proteins"/>
    <property type="match status" value="1"/>
</dbReference>
<dbReference type="Gene3D" id="3.40.50.720">
    <property type="entry name" value="NAD(P)-binding Rossmann-like Domain"/>
    <property type="match status" value="1"/>
</dbReference>
<dbReference type="InterPro" id="IPR045886">
    <property type="entry name" value="ThiF/MoeB/HesA"/>
</dbReference>
<dbReference type="InterPro" id="IPR036873">
    <property type="entry name" value="Rhodanese-like_dom_sf"/>
</dbReference>
<organism evidence="2 3">
    <name type="scientific">Corynebacterium testudinoris</name>
    <dbReference type="NCBI Taxonomy" id="136857"/>
    <lineage>
        <taxon>Bacteria</taxon>
        <taxon>Bacillati</taxon>
        <taxon>Actinomycetota</taxon>
        <taxon>Actinomycetes</taxon>
        <taxon>Mycobacteriales</taxon>
        <taxon>Corynebacteriaceae</taxon>
        <taxon>Corynebacterium</taxon>
    </lineage>
</organism>
<dbReference type="EMBL" id="CP011545">
    <property type="protein sequence ID" value="AKK09116.1"/>
    <property type="molecule type" value="Genomic_DNA"/>
</dbReference>
<dbReference type="PANTHER" id="PTHR10953">
    <property type="entry name" value="UBIQUITIN-ACTIVATING ENZYME E1"/>
    <property type="match status" value="1"/>
</dbReference>
<dbReference type="GO" id="GO:0004792">
    <property type="term" value="F:thiosulfate-cyanide sulfurtransferase activity"/>
    <property type="evidence" value="ECO:0007669"/>
    <property type="project" value="TreeGrafter"/>
</dbReference>
<dbReference type="GO" id="GO:0016779">
    <property type="term" value="F:nucleotidyltransferase activity"/>
    <property type="evidence" value="ECO:0007669"/>
    <property type="project" value="TreeGrafter"/>
</dbReference>
<dbReference type="KEGG" id="cted:CTEST_08430"/>
<proteinExistence type="predicted"/>
<accession>A0A0G3H6Y3</accession>
<dbReference type="InterPro" id="IPR035985">
    <property type="entry name" value="Ubiquitin-activating_enz"/>
</dbReference>
<dbReference type="Gene3D" id="3.40.250.10">
    <property type="entry name" value="Rhodanese-like domain"/>
    <property type="match status" value="1"/>
</dbReference>
<dbReference type="CDD" id="cd00158">
    <property type="entry name" value="RHOD"/>
    <property type="match status" value="1"/>
</dbReference>
<name>A0A0G3H6Y3_9CORY</name>